<evidence type="ECO:0000313" key="2">
    <source>
        <dbReference type="EMBL" id="MBP2319854.1"/>
    </source>
</evidence>
<evidence type="ECO:0000313" key="3">
    <source>
        <dbReference type="Proteomes" id="UP001519332"/>
    </source>
</evidence>
<name>A0ABS4T7E6_9PSEU</name>
<keyword evidence="2" id="KW-0645">Protease</keyword>
<dbReference type="InterPro" id="IPR050659">
    <property type="entry name" value="Peptidase_M24B"/>
</dbReference>
<evidence type="ECO:0000259" key="1">
    <source>
        <dbReference type="Pfam" id="PF00557"/>
    </source>
</evidence>
<gene>
    <name evidence="2" type="ORF">JOF56_000239</name>
</gene>
<comment type="caution">
    <text evidence="2">The sequence shown here is derived from an EMBL/GenBank/DDBJ whole genome shotgun (WGS) entry which is preliminary data.</text>
</comment>
<dbReference type="InterPro" id="IPR000994">
    <property type="entry name" value="Pept_M24"/>
</dbReference>
<dbReference type="PANTHER" id="PTHR46112:SF2">
    <property type="entry name" value="XAA-PRO AMINOPEPTIDASE P-RELATED"/>
    <property type="match status" value="1"/>
</dbReference>
<accession>A0ABS4T7E6</accession>
<reference evidence="2 3" key="1">
    <citation type="submission" date="2021-03" db="EMBL/GenBank/DDBJ databases">
        <title>Sequencing the genomes of 1000 actinobacteria strains.</title>
        <authorList>
            <person name="Klenk H.-P."/>
        </authorList>
    </citation>
    <scope>NUCLEOTIDE SEQUENCE [LARGE SCALE GENOMIC DNA]</scope>
    <source>
        <strain evidence="2 3">DSM 46670</strain>
    </source>
</reference>
<keyword evidence="2" id="KW-0031">Aminopeptidase</keyword>
<dbReference type="PANTHER" id="PTHR46112">
    <property type="entry name" value="AMINOPEPTIDASE"/>
    <property type="match status" value="1"/>
</dbReference>
<dbReference type="InterPro" id="IPR036005">
    <property type="entry name" value="Creatinase/aminopeptidase-like"/>
</dbReference>
<dbReference type="CDD" id="cd01066">
    <property type="entry name" value="APP_MetAP"/>
    <property type="match status" value="1"/>
</dbReference>
<organism evidence="2 3">
    <name type="scientific">Kibdelosporangium banguiense</name>
    <dbReference type="NCBI Taxonomy" id="1365924"/>
    <lineage>
        <taxon>Bacteria</taxon>
        <taxon>Bacillati</taxon>
        <taxon>Actinomycetota</taxon>
        <taxon>Actinomycetes</taxon>
        <taxon>Pseudonocardiales</taxon>
        <taxon>Pseudonocardiaceae</taxon>
        <taxon>Kibdelosporangium</taxon>
    </lineage>
</organism>
<dbReference type="GO" id="GO:0004177">
    <property type="term" value="F:aminopeptidase activity"/>
    <property type="evidence" value="ECO:0007669"/>
    <property type="project" value="UniProtKB-KW"/>
</dbReference>
<dbReference type="Gene3D" id="3.90.230.10">
    <property type="entry name" value="Creatinase/methionine aminopeptidase superfamily"/>
    <property type="match status" value="1"/>
</dbReference>
<dbReference type="Proteomes" id="UP001519332">
    <property type="component" value="Unassembled WGS sequence"/>
</dbReference>
<protein>
    <submittedName>
        <fullName evidence="2">Xaa-Pro aminopeptidase</fullName>
    </submittedName>
</protein>
<dbReference type="EMBL" id="JAGINW010000001">
    <property type="protein sequence ID" value="MBP2319854.1"/>
    <property type="molecule type" value="Genomic_DNA"/>
</dbReference>
<keyword evidence="3" id="KW-1185">Reference proteome</keyword>
<keyword evidence="2" id="KW-0378">Hydrolase</keyword>
<sequence>MSGERCNPHPHNFSDRLIRPGDQAFFDIIQSYNGYRTCYYRTFGVGSATGAQRDAYRRAREWMDAAIQLVKPGVGTDEIALAWPAATEFGFADEMAAFGLQFGHGLGLGLHERPIISRLNSLAHPVQIQAGMVFALETYCPASDGFSAARIEEEVVVTERGAEVLTRFPAQDLFIANPY</sequence>
<dbReference type="SUPFAM" id="SSF55920">
    <property type="entry name" value="Creatinase/aminopeptidase"/>
    <property type="match status" value="1"/>
</dbReference>
<proteinExistence type="predicted"/>
<feature type="domain" description="Peptidase M24" evidence="1">
    <location>
        <begin position="4"/>
        <end position="159"/>
    </location>
</feature>
<dbReference type="RefSeq" id="WP_209633517.1">
    <property type="nucleotide sequence ID" value="NZ_JAGINW010000001.1"/>
</dbReference>
<dbReference type="Pfam" id="PF00557">
    <property type="entry name" value="Peptidase_M24"/>
    <property type="match status" value="1"/>
</dbReference>